<gene>
    <name evidence="2" type="ORF">ALC57_02620</name>
</gene>
<feature type="region of interest" description="Disordered" evidence="1">
    <location>
        <begin position="342"/>
        <end position="365"/>
    </location>
</feature>
<feature type="region of interest" description="Disordered" evidence="1">
    <location>
        <begin position="241"/>
        <end position="278"/>
    </location>
</feature>
<feature type="region of interest" description="Disordered" evidence="1">
    <location>
        <begin position="291"/>
        <end position="318"/>
    </location>
</feature>
<evidence type="ECO:0000313" key="2">
    <source>
        <dbReference type="EMBL" id="KYN27966.1"/>
    </source>
</evidence>
<name>A0A151JN94_9HYME</name>
<feature type="compositionally biased region" description="Basic and acidic residues" evidence="1">
    <location>
        <begin position="264"/>
        <end position="276"/>
    </location>
</feature>
<dbReference type="EMBL" id="KQ978848">
    <property type="protein sequence ID" value="KYN27966.1"/>
    <property type="molecule type" value="Genomic_DNA"/>
</dbReference>
<keyword evidence="3" id="KW-1185">Reference proteome</keyword>
<feature type="non-terminal residue" evidence="2">
    <location>
        <position position="1"/>
    </location>
</feature>
<dbReference type="AlphaFoldDB" id="A0A151JN94"/>
<feature type="compositionally biased region" description="Basic and acidic residues" evidence="1">
    <location>
        <begin position="346"/>
        <end position="365"/>
    </location>
</feature>
<reference evidence="2 3" key="1">
    <citation type="submission" date="2015-09" db="EMBL/GenBank/DDBJ databases">
        <title>Trachymyrmex cornetzi WGS genome.</title>
        <authorList>
            <person name="Nygaard S."/>
            <person name="Hu H."/>
            <person name="Boomsma J."/>
            <person name="Zhang G."/>
        </authorList>
    </citation>
    <scope>NUCLEOTIDE SEQUENCE [LARGE SCALE GENOMIC DNA]</scope>
    <source>
        <strain evidence="2">Tcor2-1</strain>
        <tissue evidence="2">Whole body</tissue>
    </source>
</reference>
<dbReference type="Proteomes" id="UP000078492">
    <property type="component" value="Unassembled WGS sequence"/>
</dbReference>
<dbReference type="STRING" id="471704.A0A151JN94"/>
<sequence length="400" mass="43601">VTQHRPHHLYHRHRHRHRMEIVLENPSVPPIATAATAATATSQLGLPTHPPHHFPHRAAYDVGLGHNPSLLPAEDYYARNRHVYSGLDGAPTPVTVRRIDKSGLLEIAETDPVTYPRPCVLTGAEDVTARGLSLRVDRSGLLEAVPEAADQPEENNGDMMTKLLDEVAGVSRGETLKVDADVNPCLFEDGCLLERPSSLEGQACPDEVDVRARSADFKVLSGSPRTQLDVSKATERLSHLAFSPGPSLRHFRNDPSKRSPLTTRDADSARDLRNQRSPDFAATYTAAGFVSKKPADSSQSPITRERSQVGCTKSNVDPASIDSDVPAIDTIKTSHESLLARGSAVQKDDPPGEERAEAEGCEHTTVESLEKDEVSFKGSNKLLDNDNVQTLRVIILSEQL</sequence>
<protein>
    <submittedName>
        <fullName evidence="2">Uncharacterized protein</fullName>
    </submittedName>
</protein>
<proteinExistence type="predicted"/>
<organism evidence="2 3">
    <name type="scientific">Trachymyrmex cornetzi</name>
    <dbReference type="NCBI Taxonomy" id="471704"/>
    <lineage>
        <taxon>Eukaryota</taxon>
        <taxon>Metazoa</taxon>
        <taxon>Ecdysozoa</taxon>
        <taxon>Arthropoda</taxon>
        <taxon>Hexapoda</taxon>
        <taxon>Insecta</taxon>
        <taxon>Pterygota</taxon>
        <taxon>Neoptera</taxon>
        <taxon>Endopterygota</taxon>
        <taxon>Hymenoptera</taxon>
        <taxon>Apocrita</taxon>
        <taxon>Aculeata</taxon>
        <taxon>Formicoidea</taxon>
        <taxon>Formicidae</taxon>
        <taxon>Myrmicinae</taxon>
        <taxon>Trachymyrmex</taxon>
    </lineage>
</organism>
<evidence type="ECO:0000256" key="1">
    <source>
        <dbReference type="SAM" id="MobiDB-lite"/>
    </source>
</evidence>
<evidence type="ECO:0000313" key="3">
    <source>
        <dbReference type="Proteomes" id="UP000078492"/>
    </source>
</evidence>
<accession>A0A151JN94</accession>